<keyword evidence="1" id="KW-0863">Zinc-finger</keyword>
<evidence type="ECO:0000313" key="3">
    <source>
        <dbReference type="EMBL" id="VDI65460.1"/>
    </source>
</evidence>
<sequence length="962" mass="110876">MADTDEKEKVYYMRLLTFLLGPATKTLHLYFEMKVLDSLEFYMFLDKHKHILFHELYPTVPCCYCMKHFSGSSQKRGHLNFTQFCLLFEFIDGQEIQEHKKKQGDRITQYCLCNVSARRSVKEDDMDITLLYSVVKSCCQPGTVSGNPKWIKEIKKARNHIAHCSNPKVSESDFEKIFENIEQNVLNIASVVGRQVLMMIKDQISFFKRSDISTVQEFVTSSNDTFIQILQNITKDQTKKLTENTDTIKSEIIDRLEKHKEEFCLDIRNIIFEVKTVVKGELASATTLSSEIQSPQDDDVCYVEWKLSTPSNWNVDDIKKTLENVSSLIGQWFRIVFVYKGSLVIQTSASKRIMQNDKDFRFAVKSFLKDVVKKCQLETVTNTTVKVALVVTNEIFIRQLKDEATVPCDVCTSRNINTEAVLFCSECKENLCQRCIRDHNLKRLFSDHSLKASRISDVDTFKTTCSKHIDCAFELFCVDHDCVMCHYCKLEEHVSCLKSIPLKDAAKDVIQSQMFQDFSDALSNIKTTLGEAITVQNENIKNIDDDAEIILTQVTQHKARIIKRLDGLQNEIRDNIHTIRKKEKTDSETKKSQLLQIASRIQNLSVQWNRNSRHGSDKQIFVWMNICKWKFIDYESNLHYIMPILEKRRITYRPPEDVKVPLRYIGKIDIQSTQYHLDYKPLKMLQVQAPVLVSQMPTKFTLDRIIVLEGSDNVLSIGITDDNRLLICKKNTNFLLVYDDCGDYLQRCKLFGQPRYVAVVPGEHKAIVTLPYHNSIQFINIKTMKPGSIHSLPDHCYSVTIVDQKICLCGIDSRCLYILDKKGNHIRTVKIPGTGYIHYLHPGPANSVYYIDFTYNVIGCVTLEGKERFRYTSDDLIEPRDVITDKKGNLYVACKGANNIQRISSNAEFIDVILDVGNGINHPCGLAFRNDHRKLFVLNELENIYSVLVFSCSSRQNEKCKI</sequence>
<dbReference type="AlphaFoldDB" id="A0A8B6GLA2"/>
<dbReference type="GO" id="GO:0008270">
    <property type="term" value="F:zinc ion binding"/>
    <property type="evidence" value="ECO:0007669"/>
    <property type="project" value="UniProtKB-KW"/>
</dbReference>
<dbReference type="InterPro" id="IPR047153">
    <property type="entry name" value="TRIM45/56/19-like"/>
</dbReference>
<dbReference type="PANTHER" id="PTHR25462:SF296">
    <property type="entry name" value="MEIOTIC P26, ISOFORM F"/>
    <property type="match status" value="1"/>
</dbReference>
<dbReference type="OrthoDB" id="6270329at2759"/>
<keyword evidence="1" id="KW-0479">Metal-binding</keyword>
<evidence type="ECO:0000313" key="4">
    <source>
        <dbReference type="Proteomes" id="UP000596742"/>
    </source>
</evidence>
<dbReference type="EMBL" id="UYJE01008623">
    <property type="protein sequence ID" value="VDI65460.1"/>
    <property type="molecule type" value="Genomic_DNA"/>
</dbReference>
<dbReference type="Gene3D" id="2.120.10.30">
    <property type="entry name" value="TolB, C-terminal domain"/>
    <property type="match status" value="1"/>
</dbReference>
<gene>
    <name evidence="3" type="ORF">MGAL_10B017425</name>
</gene>
<dbReference type="SUPFAM" id="SSF101898">
    <property type="entry name" value="NHL repeat"/>
    <property type="match status" value="1"/>
</dbReference>
<dbReference type="PANTHER" id="PTHR25462">
    <property type="entry name" value="BONUS, ISOFORM C-RELATED"/>
    <property type="match status" value="1"/>
</dbReference>
<dbReference type="PROSITE" id="PS50119">
    <property type="entry name" value="ZF_BBOX"/>
    <property type="match status" value="1"/>
</dbReference>
<accession>A0A8B6GLA2</accession>
<protein>
    <recommendedName>
        <fullName evidence="2">B box-type domain-containing protein</fullName>
    </recommendedName>
</protein>
<reference evidence="3" key="1">
    <citation type="submission" date="2018-11" db="EMBL/GenBank/DDBJ databases">
        <authorList>
            <person name="Alioto T."/>
            <person name="Alioto T."/>
        </authorList>
    </citation>
    <scope>NUCLEOTIDE SEQUENCE</scope>
</reference>
<name>A0A8B6GLA2_MYTGA</name>
<feature type="domain" description="B box-type" evidence="2">
    <location>
        <begin position="406"/>
        <end position="453"/>
    </location>
</feature>
<dbReference type="InterPro" id="IPR000315">
    <property type="entry name" value="Znf_B-box"/>
</dbReference>
<organism evidence="3 4">
    <name type="scientific">Mytilus galloprovincialis</name>
    <name type="common">Mediterranean mussel</name>
    <dbReference type="NCBI Taxonomy" id="29158"/>
    <lineage>
        <taxon>Eukaryota</taxon>
        <taxon>Metazoa</taxon>
        <taxon>Spiralia</taxon>
        <taxon>Lophotrochozoa</taxon>
        <taxon>Mollusca</taxon>
        <taxon>Bivalvia</taxon>
        <taxon>Autobranchia</taxon>
        <taxon>Pteriomorphia</taxon>
        <taxon>Mytilida</taxon>
        <taxon>Mytiloidea</taxon>
        <taxon>Mytilidae</taxon>
        <taxon>Mytilinae</taxon>
        <taxon>Mytilus</taxon>
    </lineage>
</organism>
<dbReference type="Proteomes" id="UP000596742">
    <property type="component" value="Unassembled WGS sequence"/>
</dbReference>
<comment type="caution">
    <text evidence="3">The sequence shown here is derived from an EMBL/GenBank/DDBJ whole genome shotgun (WGS) entry which is preliminary data.</text>
</comment>
<dbReference type="Gene3D" id="3.30.160.60">
    <property type="entry name" value="Classic Zinc Finger"/>
    <property type="match status" value="1"/>
</dbReference>
<keyword evidence="1" id="KW-0862">Zinc</keyword>
<dbReference type="SUPFAM" id="SSF57845">
    <property type="entry name" value="B-box zinc-binding domain"/>
    <property type="match status" value="1"/>
</dbReference>
<keyword evidence="4" id="KW-1185">Reference proteome</keyword>
<evidence type="ECO:0000259" key="2">
    <source>
        <dbReference type="PROSITE" id="PS50119"/>
    </source>
</evidence>
<dbReference type="InterPro" id="IPR011042">
    <property type="entry name" value="6-blade_b-propeller_TolB-like"/>
</dbReference>
<evidence type="ECO:0000256" key="1">
    <source>
        <dbReference type="PROSITE-ProRule" id="PRU00024"/>
    </source>
</evidence>
<proteinExistence type="predicted"/>